<dbReference type="FunFam" id="3.30.710.10:FF:000106">
    <property type="entry name" value="BTB/POZ domain-containing protein POB1"/>
    <property type="match status" value="1"/>
</dbReference>
<dbReference type="PROSITE" id="PS50097">
    <property type="entry name" value="BTB"/>
    <property type="match status" value="1"/>
</dbReference>
<comment type="caution">
    <text evidence="6">The sequence shown here is derived from an EMBL/GenBank/DDBJ whole genome shotgun (WGS) entry which is preliminary data.</text>
</comment>
<dbReference type="SMART" id="SM00875">
    <property type="entry name" value="BACK"/>
    <property type="match status" value="1"/>
</dbReference>
<keyword evidence="3" id="KW-0833">Ubl conjugation pathway</keyword>
<keyword evidence="7" id="KW-1185">Reference proteome</keyword>
<protein>
    <submittedName>
        <fullName evidence="6">Putative chromatin remodeling &amp; transcription regulator BTB-POZ family</fullName>
    </submittedName>
</protein>
<evidence type="ECO:0000256" key="2">
    <source>
        <dbReference type="ARBA" id="ARBA00004906"/>
    </source>
</evidence>
<dbReference type="PANTHER" id="PTHR46336:SF30">
    <property type="entry name" value="BTB_POZ DOMAIN-CONTAINING PROTEIN POB1-LIKE"/>
    <property type="match status" value="1"/>
</dbReference>
<dbReference type="Pfam" id="PF07707">
    <property type="entry name" value="BACK"/>
    <property type="match status" value="1"/>
</dbReference>
<evidence type="ECO:0000256" key="3">
    <source>
        <dbReference type="ARBA" id="ARBA00022786"/>
    </source>
</evidence>
<reference evidence="6 7" key="1">
    <citation type="journal article" date="2018" name="Nat. Genet.">
        <title>The Rosa genome provides new insights in the design of modern roses.</title>
        <authorList>
            <person name="Bendahmane M."/>
        </authorList>
    </citation>
    <scope>NUCLEOTIDE SEQUENCE [LARGE SCALE GENOMIC DNA]</scope>
    <source>
        <strain evidence="7">cv. Old Blush</strain>
    </source>
</reference>
<dbReference type="Gene3D" id="3.30.710.10">
    <property type="entry name" value="Potassium Channel Kv1.1, Chain A"/>
    <property type="match status" value="1"/>
</dbReference>
<dbReference type="InterPro" id="IPR045890">
    <property type="entry name" value="POB1-like"/>
</dbReference>
<dbReference type="SUPFAM" id="SSF49599">
    <property type="entry name" value="TRAF domain-like"/>
    <property type="match status" value="1"/>
</dbReference>
<sequence length="555" mass="63205">MKEAKVDQFSDPPPVMESDSSPSPEPDFTFAFNDRNFSDRVLRIEILPDILDYKSDGEAYASISEWARNRKRRRAESKRESAEDIIVQCEEQVLNCNMPDTEDFAACENQDEDAVGMIESPSDSVRNYVNDEAAGSNDSSWIWDCSTVLRVETIHISSPILAAKSPFFYKLFSNGMEQSEKRQATLRIHESEEAALMDLLNFMYSNTLSTTTAPLLLDVLKAADKFAVASCMRYCSRLLGQLPMTRDSALLYLDLPSSVLMVDAVQSLTDTAKKFLADRYRELSKFVDEVLNLPLAGIEAVLSSDDLQVASEDAIFDLVLKWARLHFRNVEDRREVIASRLARLIRFPYMSCRKLRKVLSCNDFDPQLASKIVLEALFYKSETPHRQRFLAVENANATYRGFVDRSYKYRPVKLVEFELPRPQCIVYLDLKHEECARLFPAGRVYSQAFHLGGQGFFLSAHCNMDQQNSFQCLGLFLGMQEKGSVSFAVDYEFSVRVKPGEEFLSKYKGTYTFTGGKAVGYRNLLATPWTTFMADDSIYFINSVLHLRAELTIRQ</sequence>
<gene>
    <name evidence="6" type="ORF">RchiOBHm_Chr7g0195841</name>
</gene>
<dbReference type="FunFam" id="1.25.40.420:FF:000008">
    <property type="entry name" value="BTB/POZ domain-containing protein POB1"/>
    <property type="match status" value="1"/>
</dbReference>
<organism evidence="6 7">
    <name type="scientific">Rosa chinensis</name>
    <name type="common">China rose</name>
    <dbReference type="NCBI Taxonomy" id="74649"/>
    <lineage>
        <taxon>Eukaryota</taxon>
        <taxon>Viridiplantae</taxon>
        <taxon>Streptophyta</taxon>
        <taxon>Embryophyta</taxon>
        <taxon>Tracheophyta</taxon>
        <taxon>Spermatophyta</taxon>
        <taxon>Magnoliopsida</taxon>
        <taxon>eudicotyledons</taxon>
        <taxon>Gunneridae</taxon>
        <taxon>Pentapetalae</taxon>
        <taxon>rosids</taxon>
        <taxon>fabids</taxon>
        <taxon>Rosales</taxon>
        <taxon>Rosaceae</taxon>
        <taxon>Rosoideae</taxon>
        <taxon>Rosoideae incertae sedis</taxon>
        <taxon>Rosa</taxon>
    </lineage>
</organism>
<evidence type="ECO:0000256" key="4">
    <source>
        <dbReference type="SAM" id="MobiDB-lite"/>
    </source>
</evidence>
<dbReference type="OMA" id="WARSHYP"/>
<evidence type="ECO:0000259" key="5">
    <source>
        <dbReference type="PROSITE" id="PS50097"/>
    </source>
</evidence>
<feature type="domain" description="BTB" evidence="5">
    <location>
        <begin position="143"/>
        <end position="212"/>
    </location>
</feature>
<comment type="pathway">
    <text evidence="2">Protein modification; protein ubiquitination.</text>
</comment>
<dbReference type="PANTHER" id="PTHR46336">
    <property type="entry name" value="OS02G0260700 PROTEIN"/>
    <property type="match status" value="1"/>
</dbReference>
<accession>A0A2P6P6F4</accession>
<dbReference type="InterPro" id="IPR011333">
    <property type="entry name" value="SKP1/BTB/POZ_sf"/>
</dbReference>
<dbReference type="Pfam" id="PF00651">
    <property type="entry name" value="BTB"/>
    <property type="match status" value="1"/>
</dbReference>
<comment type="function">
    <text evidence="1">May act as a substrate-specific adapter of an E3 ubiquitin-protein ligase complex (CUL3-RBX1-BTB) which mediates the ubiquitination and subsequent proteasomal degradation of target proteins.</text>
</comment>
<dbReference type="GO" id="GO:0005634">
    <property type="term" value="C:nucleus"/>
    <property type="evidence" value="ECO:0007669"/>
    <property type="project" value="TreeGrafter"/>
</dbReference>
<dbReference type="SUPFAM" id="SSF54695">
    <property type="entry name" value="POZ domain"/>
    <property type="match status" value="1"/>
</dbReference>
<dbReference type="AlphaFoldDB" id="A0A2P6P6F4"/>
<dbReference type="STRING" id="74649.A0A2P6P6F4"/>
<evidence type="ECO:0000256" key="1">
    <source>
        <dbReference type="ARBA" id="ARBA00002668"/>
    </source>
</evidence>
<evidence type="ECO:0000313" key="7">
    <source>
        <dbReference type="Proteomes" id="UP000238479"/>
    </source>
</evidence>
<proteinExistence type="predicted"/>
<dbReference type="EMBL" id="PDCK01000045">
    <property type="protein sequence ID" value="PRQ17517.1"/>
    <property type="molecule type" value="Genomic_DNA"/>
</dbReference>
<dbReference type="Proteomes" id="UP000238479">
    <property type="component" value="Chromosome 7"/>
</dbReference>
<dbReference type="InterPro" id="IPR000210">
    <property type="entry name" value="BTB/POZ_dom"/>
</dbReference>
<dbReference type="SMART" id="SM00225">
    <property type="entry name" value="BTB"/>
    <property type="match status" value="1"/>
</dbReference>
<dbReference type="InterPro" id="IPR011705">
    <property type="entry name" value="BACK"/>
</dbReference>
<dbReference type="GO" id="GO:0010114">
    <property type="term" value="P:response to red light"/>
    <property type="evidence" value="ECO:0007669"/>
    <property type="project" value="TreeGrafter"/>
</dbReference>
<dbReference type="Gene3D" id="1.25.40.420">
    <property type="match status" value="1"/>
</dbReference>
<name>A0A2P6P6F4_ROSCH</name>
<dbReference type="CDD" id="cd18186">
    <property type="entry name" value="BTB_POZ_ZBTB_KLHL-like"/>
    <property type="match status" value="1"/>
</dbReference>
<evidence type="ECO:0000313" key="6">
    <source>
        <dbReference type="EMBL" id="PRQ17517.1"/>
    </source>
</evidence>
<feature type="region of interest" description="Disordered" evidence="4">
    <location>
        <begin position="1"/>
        <end position="27"/>
    </location>
</feature>
<dbReference type="Gramene" id="PRQ17517">
    <property type="protein sequence ID" value="PRQ17517"/>
    <property type="gene ID" value="RchiOBHm_Chr7g0195841"/>
</dbReference>